<gene>
    <name evidence="1" type="ORF">ACFYKX_13210</name>
</gene>
<protein>
    <submittedName>
        <fullName evidence="1">Uncharacterized protein</fullName>
    </submittedName>
</protein>
<organism evidence="1 2">
    <name type="scientific">Cytobacillus spartinae</name>
    <dbReference type="NCBI Taxonomy" id="3299023"/>
    <lineage>
        <taxon>Bacteria</taxon>
        <taxon>Bacillati</taxon>
        <taxon>Bacillota</taxon>
        <taxon>Bacilli</taxon>
        <taxon>Bacillales</taxon>
        <taxon>Bacillaceae</taxon>
        <taxon>Cytobacillus</taxon>
    </lineage>
</organism>
<name>A0ABW6KDA8_9BACI</name>
<sequence length="160" mass="16822">MGLACPCKFLLGVPNTEATVTVTSPEGTVQTFTDTINFSAEQCFTAAAMCNPAVDNFTVNFGTQGQGGNTINFTQGRRGFISCEGNTVAILEDGTAQGSGNLIPNQDYTVDFSYTINNGTATVEITAVGEDGTVFQTTFEADVTPQTFIGDCEDTVNPND</sequence>
<evidence type="ECO:0000313" key="1">
    <source>
        <dbReference type="EMBL" id="MFE8701557.1"/>
    </source>
</evidence>
<comment type="caution">
    <text evidence="1">The sequence shown here is derived from an EMBL/GenBank/DDBJ whole genome shotgun (WGS) entry which is preliminary data.</text>
</comment>
<proteinExistence type="predicted"/>
<keyword evidence="2" id="KW-1185">Reference proteome</keyword>
<evidence type="ECO:0000313" key="2">
    <source>
        <dbReference type="Proteomes" id="UP001601059"/>
    </source>
</evidence>
<accession>A0ABW6KDA8</accession>
<dbReference type="Proteomes" id="UP001601059">
    <property type="component" value="Unassembled WGS sequence"/>
</dbReference>
<dbReference type="RefSeq" id="WP_389361527.1">
    <property type="nucleotide sequence ID" value="NZ_JBIACK010000006.1"/>
</dbReference>
<reference evidence="1 2" key="1">
    <citation type="submission" date="2024-08" db="EMBL/GenBank/DDBJ databases">
        <title>Two novel Cytobacillus novel species.</title>
        <authorList>
            <person name="Liu G."/>
        </authorList>
    </citation>
    <scope>NUCLEOTIDE SEQUENCE [LARGE SCALE GENOMIC DNA]</scope>
    <source>
        <strain evidence="1 2">FJAT-54145</strain>
    </source>
</reference>
<dbReference type="EMBL" id="JBIACK010000006">
    <property type="protein sequence ID" value="MFE8701557.1"/>
    <property type="molecule type" value="Genomic_DNA"/>
</dbReference>